<protein>
    <submittedName>
        <fullName evidence="8">Aryl-alcohol dehydrogenase</fullName>
    </submittedName>
</protein>
<dbReference type="CDD" id="cd08278">
    <property type="entry name" value="benzyl_alcohol_DH"/>
    <property type="match status" value="1"/>
</dbReference>
<evidence type="ECO:0000259" key="7">
    <source>
        <dbReference type="Pfam" id="PF08240"/>
    </source>
</evidence>
<dbReference type="KEGG" id="msei:MSEDJ_29080"/>
<dbReference type="Gene3D" id="3.90.180.10">
    <property type="entry name" value="Medium-chain alcohol dehydrogenases, catalytic domain"/>
    <property type="match status" value="1"/>
</dbReference>
<evidence type="ECO:0000256" key="1">
    <source>
        <dbReference type="ARBA" id="ARBA00001947"/>
    </source>
</evidence>
<feature type="domain" description="Alcohol dehydrogenase-like C-terminal" evidence="6">
    <location>
        <begin position="196"/>
        <end position="318"/>
    </location>
</feature>
<dbReference type="Proteomes" id="UP000467193">
    <property type="component" value="Chromosome"/>
</dbReference>
<evidence type="ECO:0000313" key="8">
    <source>
        <dbReference type="EMBL" id="BBY28812.1"/>
    </source>
</evidence>
<dbReference type="Pfam" id="PF08240">
    <property type="entry name" value="ADH_N"/>
    <property type="match status" value="1"/>
</dbReference>
<comment type="cofactor">
    <cofactor evidence="1">
        <name>Zn(2+)</name>
        <dbReference type="ChEBI" id="CHEBI:29105"/>
    </cofactor>
</comment>
<dbReference type="EMBL" id="AP022588">
    <property type="protein sequence ID" value="BBY28812.1"/>
    <property type="molecule type" value="Genomic_DNA"/>
</dbReference>
<feature type="domain" description="Alcohol dehydrogenase-like N-terminal" evidence="7">
    <location>
        <begin position="29"/>
        <end position="119"/>
    </location>
</feature>
<evidence type="ECO:0000313" key="9">
    <source>
        <dbReference type="Proteomes" id="UP000467193"/>
    </source>
</evidence>
<dbReference type="SUPFAM" id="SSF50129">
    <property type="entry name" value="GroES-like"/>
    <property type="match status" value="1"/>
</dbReference>
<dbReference type="InterPro" id="IPR013154">
    <property type="entry name" value="ADH-like_N"/>
</dbReference>
<dbReference type="Gene3D" id="3.40.50.720">
    <property type="entry name" value="NAD(P)-binding Rossmann-like Domain"/>
    <property type="match status" value="1"/>
</dbReference>
<gene>
    <name evidence="8" type="ORF">MSEDJ_29080</name>
</gene>
<dbReference type="AlphaFoldDB" id="A0A7I7QRG8"/>
<dbReference type="PANTHER" id="PTHR43350">
    <property type="entry name" value="NAD-DEPENDENT ALCOHOL DEHYDROGENASE"/>
    <property type="match status" value="1"/>
</dbReference>
<name>A0A7I7QRG8_9MYCO</name>
<evidence type="ECO:0000256" key="4">
    <source>
        <dbReference type="ARBA" id="ARBA00022833"/>
    </source>
</evidence>
<evidence type="ECO:0000256" key="2">
    <source>
        <dbReference type="ARBA" id="ARBA00008072"/>
    </source>
</evidence>
<dbReference type="GO" id="GO:0046872">
    <property type="term" value="F:metal ion binding"/>
    <property type="evidence" value="ECO:0007669"/>
    <property type="project" value="UniProtKB-KW"/>
</dbReference>
<dbReference type="GO" id="GO:0016491">
    <property type="term" value="F:oxidoreductase activity"/>
    <property type="evidence" value="ECO:0007669"/>
    <property type="project" value="UniProtKB-KW"/>
</dbReference>
<dbReference type="PANTHER" id="PTHR43350:SF21">
    <property type="entry name" value="S-NITROSOMYCOTHIOL REDUCTASE MSCR"/>
    <property type="match status" value="1"/>
</dbReference>
<proteinExistence type="inferred from homology"/>
<keyword evidence="5" id="KW-0560">Oxidoreductase</keyword>
<accession>A0A7I7QRG8</accession>
<reference evidence="8 9" key="1">
    <citation type="journal article" date="2019" name="Emerg. Microbes Infect.">
        <title>Comprehensive subspecies identification of 175 nontuberculous mycobacteria species based on 7547 genomic profiles.</title>
        <authorList>
            <person name="Matsumoto Y."/>
            <person name="Kinjo T."/>
            <person name="Motooka D."/>
            <person name="Nabeya D."/>
            <person name="Jung N."/>
            <person name="Uechi K."/>
            <person name="Horii T."/>
            <person name="Iida T."/>
            <person name="Fujita J."/>
            <person name="Nakamura S."/>
        </authorList>
    </citation>
    <scope>NUCLEOTIDE SEQUENCE [LARGE SCALE GENOMIC DNA]</scope>
    <source>
        <strain evidence="8 9">JCM 17899</strain>
    </source>
</reference>
<dbReference type="RefSeq" id="WP_163797668.1">
    <property type="nucleotide sequence ID" value="NZ_AP022588.1"/>
</dbReference>
<dbReference type="InterPro" id="IPR036291">
    <property type="entry name" value="NAD(P)-bd_dom_sf"/>
</dbReference>
<sequence>MIEARAAVLLDEGSQPRLTDVQIRGPIRDEVLVRIDAVGICHTDVSLAARWPAKRMPMTFGHEGAGTVVATGPDSRRRGGEQVVLTFDSCGSCGACASGAPAYCDHATTLNMRGDRGDEASALRLDGHPIRGGFFGQSSFATHALARSANAIPIGESIDPALAAPLGCSVQTGVGTVLNALAAGADDTVVVFGAGGVGLSAVMGARIAGCRAVVAVDPVAERRSLATRLGATTVVDPADGDVAAAVVEATGGGASLAVDTTAVPDVLAGACAALRAGGTLALVGLGALMAPLPVGLIMARGLRVRGVVEGDSDPHAFIPRLADLVRSGDLPVGEVVTRFAFDDFDAAWSAATSGGAVKPVLVMPRQDAIS</sequence>
<organism evidence="8 9">
    <name type="scientific">Mycolicibacterium sediminis</name>
    <dbReference type="NCBI Taxonomy" id="1286180"/>
    <lineage>
        <taxon>Bacteria</taxon>
        <taxon>Bacillati</taxon>
        <taxon>Actinomycetota</taxon>
        <taxon>Actinomycetes</taxon>
        <taxon>Mycobacteriales</taxon>
        <taxon>Mycobacteriaceae</taxon>
        <taxon>Mycolicibacterium</taxon>
    </lineage>
</organism>
<keyword evidence="3" id="KW-0479">Metal-binding</keyword>
<dbReference type="Pfam" id="PF00107">
    <property type="entry name" value="ADH_zinc_N"/>
    <property type="match status" value="1"/>
</dbReference>
<keyword evidence="4" id="KW-0862">Zinc</keyword>
<keyword evidence="9" id="KW-1185">Reference proteome</keyword>
<comment type="similarity">
    <text evidence="2">Belongs to the zinc-containing alcohol dehydrogenase family.</text>
</comment>
<evidence type="ECO:0000256" key="5">
    <source>
        <dbReference type="ARBA" id="ARBA00023002"/>
    </source>
</evidence>
<evidence type="ECO:0000259" key="6">
    <source>
        <dbReference type="Pfam" id="PF00107"/>
    </source>
</evidence>
<dbReference type="SUPFAM" id="SSF51735">
    <property type="entry name" value="NAD(P)-binding Rossmann-fold domains"/>
    <property type="match status" value="1"/>
</dbReference>
<evidence type="ECO:0000256" key="3">
    <source>
        <dbReference type="ARBA" id="ARBA00022723"/>
    </source>
</evidence>
<dbReference type="InterPro" id="IPR011032">
    <property type="entry name" value="GroES-like_sf"/>
</dbReference>
<dbReference type="InterPro" id="IPR013149">
    <property type="entry name" value="ADH-like_C"/>
</dbReference>